<dbReference type="SUPFAM" id="SSF53448">
    <property type="entry name" value="Nucleotide-diphospho-sugar transferases"/>
    <property type="match status" value="1"/>
</dbReference>
<dbReference type="PANTHER" id="PTHR43179">
    <property type="entry name" value="RHAMNOSYLTRANSFERASE WBBL"/>
    <property type="match status" value="1"/>
</dbReference>
<evidence type="ECO:0000256" key="3">
    <source>
        <dbReference type="ARBA" id="ARBA00022679"/>
    </source>
</evidence>
<dbReference type="PANTHER" id="PTHR43179:SF12">
    <property type="entry name" value="GALACTOFURANOSYLTRANSFERASE GLFT2"/>
    <property type="match status" value="1"/>
</dbReference>
<organism evidence="4 5">
    <name type="scientific">Methylobacterium planeticum</name>
    <dbReference type="NCBI Taxonomy" id="2615211"/>
    <lineage>
        <taxon>Bacteria</taxon>
        <taxon>Pseudomonadati</taxon>
        <taxon>Pseudomonadota</taxon>
        <taxon>Alphaproteobacteria</taxon>
        <taxon>Hyphomicrobiales</taxon>
        <taxon>Methylobacteriaceae</taxon>
        <taxon>Methylobacterium</taxon>
    </lineage>
</organism>
<dbReference type="Gene3D" id="3.90.550.10">
    <property type="entry name" value="Spore Coat Polysaccharide Biosynthesis Protein SpsA, Chain A"/>
    <property type="match status" value="1"/>
</dbReference>
<dbReference type="SUPFAM" id="SSF53756">
    <property type="entry name" value="UDP-Glycosyltransferase/glycogen phosphorylase"/>
    <property type="match status" value="1"/>
</dbReference>
<dbReference type="InterPro" id="IPR029044">
    <property type="entry name" value="Nucleotide-diphossugar_trans"/>
</dbReference>
<proteinExistence type="inferred from homology"/>
<accession>A0A6N6MS19</accession>
<dbReference type="Pfam" id="PF13641">
    <property type="entry name" value="Glyco_tranf_2_3"/>
    <property type="match status" value="1"/>
</dbReference>
<comment type="caution">
    <text evidence="4">The sequence shown here is derived from an EMBL/GenBank/DDBJ whole genome shotgun (WGS) entry which is preliminary data.</text>
</comment>
<reference evidence="4 5" key="1">
    <citation type="submission" date="2019-09" db="EMBL/GenBank/DDBJ databases">
        <title>YIM 132548 draft genome.</title>
        <authorList>
            <person name="Jiang L."/>
        </authorList>
    </citation>
    <scope>NUCLEOTIDE SEQUENCE [LARGE SCALE GENOMIC DNA]</scope>
    <source>
        <strain evidence="4 5">YIM 132548</strain>
    </source>
</reference>
<evidence type="ECO:0000313" key="5">
    <source>
        <dbReference type="Proteomes" id="UP000441523"/>
    </source>
</evidence>
<name>A0A6N6MS19_9HYPH</name>
<protein>
    <submittedName>
        <fullName evidence="4">Glycosyltransferase</fullName>
    </submittedName>
</protein>
<dbReference type="GO" id="GO:0016757">
    <property type="term" value="F:glycosyltransferase activity"/>
    <property type="evidence" value="ECO:0007669"/>
    <property type="project" value="UniProtKB-KW"/>
</dbReference>
<dbReference type="AlphaFoldDB" id="A0A6N6MS19"/>
<evidence type="ECO:0000256" key="2">
    <source>
        <dbReference type="ARBA" id="ARBA00022676"/>
    </source>
</evidence>
<keyword evidence="5" id="KW-1185">Reference proteome</keyword>
<evidence type="ECO:0000313" key="4">
    <source>
        <dbReference type="EMBL" id="KAB1073646.1"/>
    </source>
</evidence>
<keyword evidence="2" id="KW-0328">Glycosyltransferase</keyword>
<dbReference type="RefSeq" id="WP_150963385.1">
    <property type="nucleotide sequence ID" value="NZ_VZZJ01000007.1"/>
</dbReference>
<keyword evidence="3 4" id="KW-0808">Transferase</keyword>
<comment type="similarity">
    <text evidence="1">Belongs to the glycosyltransferase 2 family.</text>
</comment>
<gene>
    <name evidence="4" type="ORF">F6X51_10655</name>
</gene>
<evidence type="ECO:0000256" key="1">
    <source>
        <dbReference type="ARBA" id="ARBA00006739"/>
    </source>
</evidence>
<dbReference type="Proteomes" id="UP000441523">
    <property type="component" value="Unassembled WGS sequence"/>
</dbReference>
<sequence>MTARNPKLLVIVPLYRAPELIEGLFESLRSVADEVVELGARILFINDSPDDPGLSEALASATAAGLAGIDFELIGNTRNLGFVETSNRGLRQALEMGADALLMNSDVLVAPGALREIVEVAKSDPLIAVVSPRSNNATICNSPYGDRFRDYDYAEARAAHEAIVRYLPRVSYVPTAVGFCLYIRHGALEEFGLLDEVYGGGYNEENDFIMRCSRRGHRAVLANRAFVYHLGSISFEQSGEGRSPREIRNRKILDDRYPEYTRATERYYEGTDYLSQRLCSELLPDRQGRRSILFDCRNIGPYHNGTFELTKRLLSAFAAQYHDTFAIFVSCEEGAYEFHALDTIDNIEPIFEPDLEARYYGFAVRIAQPFSWHDLVEICGSAPISSFVMLDTIAMDCLNLDEQGLEALWRQMLNMASAVGFISQFSRDEFVRRLPLPASVTDFVTLCSTDVADYASAAVAGPPKDAERSILIIGNHFAHKNIRATVEHLRTAAKTHRIVVLGIDLPDEPDIASYKSGHLSNEAVDRLYAAASVVLFPSHNEGFGFPIMHALARHRPIVARNLPIFEEIRERTALRDNIHLCDSTRAMVDLALTYPAWQPERHAARPAQTWDRAAADLHDGLMRALSAFDARDLRRRLDGIDLCRKRLEAVEEADAAWLGRDQSQRARSVARTAATVRKARTVRSVSTDLLRRASWDAARLGRRLPFPRRPNAEDVLTALGALPEGPRLTLTSGRIDRLPVDAPSRVIFARDHLDAYSVRDLCIRLLEVSDRLAVGGVLFFAVSVAMRRQTLPIDAGSPRGVVILCANAGLRVTSVETVGPRIMVAAEKVRPWLDLAEGGDDERFVRDLYRAAFRRDIDEAGSVHVRALQAGASRASLAKRLFSSAERIGILTRSGARPRFGSG</sequence>
<dbReference type="Gene3D" id="3.40.50.2000">
    <property type="entry name" value="Glycogen Phosphorylase B"/>
    <property type="match status" value="1"/>
</dbReference>
<dbReference type="EMBL" id="VZZJ01000007">
    <property type="protein sequence ID" value="KAB1073646.1"/>
    <property type="molecule type" value="Genomic_DNA"/>
</dbReference>
<dbReference type="Pfam" id="PF13692">
    <property type="entry name" value="Glyco_trans_1_4"/>
    <property type="match status" value="1"/>
</dbReference>